<dbReference type="PROSITE" id="PS51257">
    <property type="entry name" value="PROKAR_LIPOPROTEIN"/>
    <property type="match status" value="1"/>
</dbReference>
<feature type="transmembrane region" description="Helical" evidence="1">
    <location>
        <begin position="82"/>
        <end position="101"/>
    </location>
</feature>
<keyword evidence="1" id="KW-1133">Transmembrane helix</keyword>
<evidence type="ECO:0008006" key="5">
    <source>
        <dbReference type="Google" id="ProtNLM"/>
    </source>
</evidence>
<evidence type="ECO:0000313" key="4">
    <source>
        <dbReference type="Proteomes" id="UP000032214"/>
    </source>
</evidence>
<sequence>MFYIKKFLNKISFTALATFSSACFSHEYTQNSIKLIMQKNDVPVVLKSDSSPENLLILEAFNELEKILVYPTGENRIETFGLALYCIAMSACILIEINLIPKFYIGNFLIPVSVIAALNGIASSIVCAILLQRKNYIVLQQIKIINSLLIKKSNTVAEYFPLDLENKIIEILEKITIKNTQHIKQFEILCDLLNQHFMQNRIKLDAYVDYGQFKIPILTDRQHLFLLIDNLTDQITQQTHL</sequence>
<keyword evidence="1" id="KW-0812">Transmembrane</keyword>
<evidence type="ECO:0000256" key="2">
    <source>
        <dbReference type="SAM" id="SignalP"/>
    </source>
</evidence>
<organism evidence="3 4">
    <name type="scientific">candidate division TM6 bacterium JCVI TM6SC1</name>
    <dbReference type="NCBI Taxonomy" id="1306947"/>
    <lineage>
        <taxon>Bacteria</taxon>
        <taxon>Candidatus Babelota</taxon>
        <taxon>Vermiphilus</taxon>
    </lineage>
</organism>
<dbReference type="Proteomes" id="UP000032214">
    <property type="component" value="Unassembled WGS sequence"/>
</dbReference>
<keyword evidence="4" id="KW-1185">Reference proteome</keyword>
<feature type="chain" id="PRO_5002256614" description="Lipoprotein" evidence="2">
    <location>
        <begin position="18"/>
        <end position="241"/>
    </location>
</feature>
<dbReference type="AlphaFoldDB" id="A0A0D2K4K9"/>
<proteinExistence type="predicted"/>
<keyword evidence="1" id="KW-0472">Membrane</keyword>
<feature type="signal peptide" evidence="2">
    <location>
        <begin position="1"/>
        <end position="17"/>
    </location>
</feature>
<dbReference type="EMBL" id="ARQD01000002">
    <property type="protein sequence ID" value="KIX85157.1"/>
    <property type="molecule type" value="Genomic_DNA"/>
</dbReference>
<keyword evidence="2" id="KW-0732">Signal</keyword>
<feature type="transmembrane region" description="Helical" evidence="1">
    <location>
        <begin position="108"/>
        <end position="131"/>
    </location>
</feature>
<accession>A0A0D2K4K9</accession>
<protein>
    <recommendedName>
        <fullName evidence="5">Lipoprotein</fullName>
    </recommendedName>
</protein>
<reference evidence="3 4" key="1">
    <citation type="journal article" date="2013" name="Proc. Natl. Acad. Sci. U.S.A.">
        <title>Candidate phylum TM6 genome recovered from a hospital sink biofilm provides genomic insights into this uncultivated phylum.</title>
        <authorList>
            <person name="McLean J.S."/>
            <person name="Lombardo M.J."/>
            <person name="Badger J.H."/>
            <person name="Edlund A."/>
            <person name="Novotny M."/>
            <person name="Yee-Greenbaum J."/>
            <person name="Vyahhi N."/>
            <person name="Hall A.P."/>
            <person name="Yang Y."/>
            <person name="Dupont C.L."/>
            <person name="Ziegler M.G."/>
            <person name="Chitsaz H."/>
            <person name="Allen A.E."/>
            <person name="Yooseph S."/>
            <person name="Tesler G."/>
            <person name="Pevzner P.A."/>
            <person name="Friedman R.M."/>
            <person name="Nealson K.H."/>
            <person name="Venter J.C."/>
            <person name="Lasken R.S."/>
        </authorList>
    </citation>
    <scope>NUCLEOTIDE SEQUENCE [LARGE SCALE GENOMIC DNA]</scope>
    <source>
        <strain evidence="3 4">TM6SC1</strain>
    </source>
</reference>
<gene>
    <name evidence="3" type="ORF">J120_02335</name>
</gene>
<comment type="caution">
    <text evidence="3">The sequence shown here is derived from an EMBL/GenBank/DDBJ whole genome shotgun (WGS) entry which is preliminary data.</text>
</comment>
<evidence type="ECO:0000313" key="3">
    <source>
        <dbReference type="EMBL" id="KIX85157.1"/>
    </source>
</evidence>
<name>A0A0D2K4K9_9BACT</name>
<evidence type="ECO:0000256" key="1">
    <source>
        <dbReference type="SAM" id="Phobius"/>
    </source>
</evidence>